<dbReference type="AlphaFoldDB" id="A0A016SPP0"/>
<evidence type="ECO:0000313" key="2">
    <source>
        <dbReference type="Proteomes" id="UP000024635"/>
    </source>
</evidence>
<gene>
    <name evidence="1" type="primary">Acey_s0191.g1297</name>
    <name evidence="1" type="ORF">Y032_0191g1297</name>
</gene>
<sequence length="119" mass="13828">MLVFRQVAADVLRIVLTRVEQEADIAIVQGDRHYQRISKDHGLPAKKFESQSRTQQHCMRSRRDDAPAYTGYICDEYNAEKKYSTDLTHYGNGIRGQQASLRRLTKQDFLREELLNAVQ</sequence>
<keyword evidence="2" id="KW-1185">Reference proteome</keyword>
<dbReference type="Proteomes" id="UP000024635">
    <property type="component" value="Unassembled WGS sequence"/>
</dbReference>
<evidence type="ECO:0000313" key="1">
    <source>
        <dbReference type="EMBL" id="EYB92648.1"/>
    </source>
</evidence>
<accession>A0A016SPP0</accession>
<name>A0A016SPP0_9BILA</name>
<proteinExistence type="predicted"/>
<dbReference type="OrthoDB" id="6585768at2759"/>
<organism evidence="1 2">
    <name type="scientific">Ancylostoma ceylanicum</name>
    <dbReference type="NCBI Taxonomy" id="53326"/>
    <lineage>
        <taxon>Eukaryota</taxon>
        <taxon>Metazoa</taxon>
        <taxon>Ecdysozoa</taxon>
        <taxon>Nematoda</taxon>
        <taxon>Chromadorea</taxon>
        <taxon>Rhabditida</taxon>
        <taxon>Rhabditina</taxon>
        <taxon>Rhabditomorpha</taxon>
        <taxon>Strongyloidea</taxon>
        <taxon>Ancylostomatidae</taxon>
        <taxon>Ancylostomatinae</taxon>
        <taxon>Ancylostoma</taxon>
    </lineage>
</organism>
<reference evidence="2" key="1">
    <citation type="journal article" date="2015" name="Nat. Genet.">
        <title>The genome and transcriptome of the zoonotic hookworm Ancylostoma ceylanicum identify infection-specific gene families.</title>
        <authorList>
            <person name="Schwarz E.M."/>
            <person name="Hu Y."/>
            <person name="Antoshechkin I."/>
            <person name="Miller M.M."/>
            <person name="Sternberg P.W."/>
            <person name="Aroian R.V."/>
        </authorList>
    </citation>
    <scope>NUCLEOTIDE SEQUENCE</scope>
    <source>
        <strain evidence="2">HY135</strain>
    </source>
</reference>
<protein>
    <submittedName>
        <fullName evidence="1">Uncharacterized protein</fullName>
    </submittedName>
</protein>
<comment type="caution">
    <text evidence="1">The sequence shown here is derived from an EMBL/GenBank/DDBJ whole genome shotgun (WGS) entry which is preliminary data.</text>
</comment>
<dbReference type="EMBL" id="JARK01001527">
    <property type="protein sequence ID" value="EYB92648.1"/>
    <property type="molecule type" value="Genomic_DNA"/>
</dbReference>